<protein>
    <submittedName>
        <fullName evidence="2">Uncharacterized protein</fullName>
    </submittedName>
</protein>
<dbReference type="EMBL" id="AXCN02000567">
    <property type="status" value="NOT_ANNOTATED_CDS"/>
    <property type="molecule type" value="Genomic_DNA"/>
</dbReference>
<evidence type="ECO:0000313" key="2">
    <source>
        <dbReference type="EnsemblMetazoa" id="AFAF009231-PA"/>
    </source>
</evidence>
<accession>A0A182QFN7</accession>
<organism evidence="2 3">
    <name type="scientific">Anopheles farauti</name>
    <dbReference type="NCBI Taxonomy" id="69004"/>
    <lineage>
        <taxon>Eukaryota</taxon>
        <taxon>Metazoa</taxon>
        <taxon>Ecdysozoa</taxon>
        <taxon>Arthropoda</taxon>
        <taxon>Hexapoda</taxon>
        <taxon>Insecta</taxon>
        <taxon>Pterygota</taxon>
        <taxon>Neoptera</taxon>
        <taxon>Endopterygota</taxon>
        <taxon>Diptera</taxon>
        <taxon>Nematocera</taxon>
        <taxon>Culicoidea</taxon>
        <taxon>Culicidae</taxon>
        <taxon>Anophelinae</taxon>
        <taxon>Anopheles</taxon>
    </lineage>
</organism>
<reference evidence="3" key="1">
    <citation type="submission" date="2014-01" db="EMBL/GenBank/DDBJ databases">
        <title>The Genome Sequence of Anopheles farauti FAR1 (V2).</title>
        <authorList>
            <consortium name="The Broad Institute Genomics Platform"/>
            <person name="Neafsey D.E."/>
            <person name="Besansky N."/>
            <person name="Howell P."/>
            <person name="Walton C."/>
            <person name="Young S.K."/>
            <person name="Zeng Q."/>
            <person name="Gargeya S."/>
            <person name="Fitzgerald M."/>
            <person name="Haas B."/>
            <person name="Abouelleil A."/>
            <person name="Allen A.W."/>
            <person name="Alvarado L."/>
            <person name="Arachchi H.M."/>
            <person name="Berlin A.M."/>
            <person name="Chapman S.B."/>
            <person name="Gainer-Dewar J."/>
            <person name="Goldberg J."/>
            <person name="Griggs A."/>
            <person name="Gujja S."/>
            <person name="Hansen M."/>
            <person name="Howarth C."/>
            <person name="Imamovic A."/>
            <person name="Ireland A."/>
            <person name="Larimer J."/>
            <person name="McCowan C."/>
            <person name="Murphy C."/>
            <person name="Pearson M."/>
            <person name="Poon T.W."/>
            <person name="Priest M."/>
            <person name="Roberts A."/>
            <person name="Saif S."/>
            <person name="Shea T."/>
            <person name="Sisk P."/>
            <person name="Sykes S."/>
            <person name="Wortman J."/>
            <person name="Nusbaum C."/>
            <person name="Birren B."/>
        </authorList>
    </citation>
    <scope>NUCLEOTIDE SEQUENCE [LARGE SCALE GENOMIC DNA]</scope>
    <source>
        <strain evidence="3">FAR1</strain>
    </source>
</reference>
<dbReference type="EnsemblMetazoa" id="AFAF009231-RA">
    <property type="protein sequence ID" value="AFAF009231-PA"/>
    <property type="gene ID" value="AFAF009231"/>
</dbReference>
<proteinExistence type="predicted"/>
<dbReference type="VEuPathDB" id="VectorBase:AFAF009231"/>
<name>A0A182QFN7_9DIPT</name>
<feature type="region of interest" description="Disordered" evidence="1">
    <location>
        <begin position="119"/>
        <end position="142"/>
    </location>
</feature>
<evidence type="ECO:0000313" key="3">
    <source>
        <dbReference type="Proteomes" id="UP000075886"/>
    </source>
</evidence>
<sequence length="158" mass="18030">MCQITSRMPRLITRFGTTSITLLPGCRSITGRTGRVIMFTVDMVSWSREDTSGRFITRSTETVGSERLSKRRLQEAHNSTTYTPVENEHLLRSRFGTLSRSLSCKAFINCSQALEWNETKRTRSSVSQSHHEPRKLHKGGVPTSMFDDPIYLRDISQC</sequence>
<keyword evidence="3" id="KW-1185">Reference proteome</keyword>
<evidence type="ECO:0000256" key="1">
    <source>
        <dbReference type="SAM" id="MobiDB-lite"/>
    </source>
</evidence>
<dbReference type="AlphaFoldDB" id="A0A182QFN7"/>
<dbReference type="Proteomes" id="UP000075886">
    <property type="component" value="Unassembled WGS sequence"/>
</dbReference>
<reference evidence="2" key="2">
    <citation type="submission" date="2020-05" db="UniProtKB">
        <authorList>
            <consortium name="EnsemblMetazoa"/>
        </authorList>
    </citation>
    <scope>IDENTIFICATION</scope>
    <source>
        <strain evidence="2">FAR1</strain>
    </source>
</reference>